<dbReference type="FunFam" id="2.40.50.120:FF:000013">
    <property type="entry name" value="Complement C3"/>
    <property type="match status" value="1"/>
</dbReference>
<dbReference type="Gene3D" id="1.50.10.20">
    <property type="match status" value="1"/>
</dbReference>
<dbReference type="SUPFAM" id="SSF50242">
    <property type="entry name" value="TIMP-like"/>
    <property type="match status" value="1"/>
</dbReference>
<evidence type="ECO:0000256" key="2">
    <source>
        <dbReference type="ARBA" id="ARBA00022525"/>
    </source>
</evidence>
<feature type="domain" description="NTR" evidence="4">
    <location>
        <begin position="295"/>
        <end position="444"/>
    </location>
</feature>
<reference evidence="5 6" key="1">
    <citation type="journal article" date="2023" name="Mol. Biol. Evol.">
        <title>Genomics of Secondarily Temperate Adaptation in the Only Non-Antarctic Icefish.</title>
        <authorList>
            <person name="Rivera-Colon A.G."/>
            <person name="Rayamajhi N."/>
            <person name="Minhas B.F."/>
            <person name="Madrigal G."/>
            <person name="Bilyk K.T."/>
            <person name="Yoon V."/>
            <person name="Hune M."/>
            <person name="Gregory S."/>
            <person name="Cheng C.H.C."/>
            <person name="Catchen J.M."/>
        </authorList>
    </citation>
    <scope>NUCLEOTIDE SEQUENCE [LARGE SCALE GENOMIC DNA]</scope>
    <source>
        <tissue evidence="5">White muscle</tissue>
    </source>
</reference>
<dbReference type="CDD" id="cd03583">
    <property type="entry name" value="NTR_complement_C3"/>
    <property type="match status" value="1"/>
</dbReference>
<dbReference type="Pfam" id="PF01759">
    <property type="entry name" value="NTR"/>
    <property type="match status" value="1"/>
</dbReference>
<evidence type="ECO:0000313" key="5">
    <source>
        <dbReference type="EMBL" id="KAK5893218.1"/>
    </source>
</evidence>
<dbReference type="Pfam" id="PF07677">
    <property type="entry name" value="A2M_recep"/>
    <property type="match status" value="1"/>
</dbReference>
<dbReference type="InterPro" id="IPR036595">
    <property type="entry name" value="A-macroglobulin_rcpt-bd_sf"/>
</dbReference>
<comment type="subcellular location">
    <subcellularLocation>
        <location evidence="1">Secreted</location>
    </subcellularLocation>
</comment>
<dbReference type="SMART" id="SM01361">
    <property type="entry name" value="A2M_recep"/>
    <property type="match status" value="1"/>
</dbReference>
<dbReference type="SMART" id="SM00643">
    <property type="entry name" value="C345C"/>
    <property type="match status" value="1"/>
</dbReference>
<dbReference type="Gene3D" id="2.60.120.1540">
    <property type="match status" value="1"/>
</dbReference>
<accession>A0AAN8C146</accession>
<dbReference type="Proteomes" id="UP001331515">
    <property type="component" value="Unassembled WGS sequence"/>
</dbReference>
<dbReference type="InterPro" id="IPR018933">
    <property type="entry name" value="Netrin_module_non-TIMP"/>
</dbReference>
<dbReference type="InterPro" id="IPR001134">
    <property type="entry name" value="Netrin_domain"/>
</dbReference>
<dbReference type="SUPFAM" id="SSF48239">
    <property type="entry name" value="Terpenoid cyclases/Protein prenyltransferases"/>
    <property type="match status" value="1"/>
</dbReference>
<dbReference type="SUPFAM" id="SSF49410">
    <property type="entry name" value="Alpha-macroglobulin receptor domain"/>
    <property type="match status" value="1"/>
</dbReference>
<dbReference type="InterPro" id="IPR035815">
    <property type="entry name" value="NTR_complement_C3"/>
</dbReference>
<dbReference type="EMBL" id="JAURVH010001535">
    <property type="protein sequence ID" value="KAK5893218.1"/>
    <property type="molecule type" value="Genomic_DNA"/>
</dbReference>
<evidence type="ECO:0000313" key="6">
    <source>
        <dbReference type="Proteomes" id="UP001331515"/>
    </source>
</evidence>
<keyword evidence="2" id="KW-0964">Secreted</keyword>
<dbReference type="Gene3D" id="2.60.40.690">
    <property type="entry name" value="Alpha-macroglobulin, receptor-binding domain"/>
    <property type="match status" value="1"/>
</dbReference>
<dbReference type="AlphaFoldDB" id="A0AAN8C146"/>
<comment type="caution">
    <text evidence="5">The sequence shown here is derived from an EMBL/GenBank/DDBJ whole genome shotgun (WGS) entry which is preliminary data.</text>
</comment>
<dbReference type="InterPro" id="IPR008993">
    <property type="entry name" value="TIMP-like_OB-fold"/>
</dbReference>
<organism evidence="5 6">
    <name type="scientific">Champsocephalus gunnari</name>
    <name type="common">Mackerel icefish</name>
    <dbReference type="NCBI Taxonomy" id="52237"/>
    <lineage>
        <taxon>Eukaryota</taxon>
        <taxon>Metazoa</taxon>
        <taxon>Chordata</taxon>
        <taxon>Craniata</taxon>
        <taxon>Vertebrata</taxon>
        <taxon>Euteleostomi</taxon>
        <taxon>Actinopterygii</taxon>
        <taxon>Neopterygii</taxon>
        <taxon>Teleostei</taxon>
        <taxon>Neoteleostei</taxon>
        <taxon>Acanthomorphata</taxon>
        <taxon>Eupercaria</taxon>
        <taxon>Perciformes</taxon>
        <taxon>Notothenioidei</taxon>
        <taxon>Channichthyidae</taxon>
        <taxon>Champsocephalus</taxon>
    </lineage>
</organism>
<evidence type="ECO:0000259" key="4">
    <source>
        <dbReference type="PROSITE" id="PS50189"/>
    </source>
</evidence>
<dbReference type="GO" id="GO:0005576">
    <property type="term" value="C:extracellular region"/>
    <property type="evidence" value="ECO:0007669"/>
    <property type="project" value="UniProtKB-SubCell"/>
</dbReference>
<evidence type="ECO:0000256" key="3">
    <source>
        <dbReference type="ARBA" id="ARBA00023157"/>
    </source>
</evidence>
<protein>
    <recommendedName>
        <fullName evidence="4">NTR domain-containing protein</fullName>
    </recommendedName>
</protein>
<dbReference type="InterPro" id="IPR009048">
    <property type="entry name" value="A-macroglobulin_rcpt-bd"/>
</dbReference>
<dbReference type="Gene3D" id="2.40.50.120">
    <property type="match status" value="1"/>
</dbReference>
<sequence length="446" mass="51433">MNREILNKFASPELNHWPMPKGGIYTLEATAYALLALVKAEAFEDAKPVVRWFNKHQNMAEAMDRLRSPLWCTRLYQSTGPGKANPEKYNFNRDNHYATRTSKINEINQNVTVTARGSGEATVKMVSLYYALPKQKESDCQKFNLSVQLIPEKIDEDKKIYKLRIEVLYKDNERDATMSILDIGFLTGFTANTKDLDALSKGHGRTISRYEMNKVLSERGSLILYLDKVSHTRPEEIIFRVHQTMKVGVLQPAAVSVYEYYEQTHCVQFYHPERKGGQLLKLCRGDECICAEENCSMQKKEKISNDQRTAKACESTRTSKIDFVYKMKLEVFEEELSTDIYKMRVLAVIKEGTSDVGPLNKLRTFLSYPHCRESLDLGVGKTYLIMGTSVDIHRDEEHQTSQYVLGERTWIEYWPTVAECQADEHRPTCLGMENMVQMYRDFGCQH</sequence>
<dbReference type="PANTHER" id="PTHR11412:SF81">
    <property type="entry name" value="COMPLEMENT C3"/>
    <property type="match status" value="1"/>
</dbReference>
<proteinExistence type="predicted"/>
<evidence type="ECO:0000256" key="1">
    <source>
        <dbReference type="ARBA" id="ARBA00004613"/>
    </source>
</evidence>
<gene>
    <name evidence="5" type="ORF">CgunFtcFv8_006111</name>
</gene>
<keyword evidence="3" id="KW-1015">Disulfide bond</keyword>
<dbReference type="InterPro" id="IPR050473">
    <property type="entry name" value="A2M/Complement_sys"/>
</dbReference>
<dbReference type="PROSITE" id="PS50189">
    <property type="entry name" value="NTR"/>
    <property type="match status" value="1"/>
</dbReference>
<name>A0AAN8C146_CHAGU</name>
<dbReference type="PANTHER" id="PTHR11412">
    <property type="entry name" value="MACROGLOBULIN / COMPLEMENT"/>
    <property type="match status" value="1"/>
</dbReference>
<dbReference type="InterPro" id="IPR008930">
    <property type="entry name" value="Terpenoid_cyclase/PrenylTrfase"/>
</dbReference>
<keyword evidence="6" id="KW-1185">Reference proteome</keyword>